<reference evidence="2" key="1">
    <citation type="submission" date="2021-03" db="EMBL/GenBank/DDBJ databases">
        <title>novel species isolated from a fishpond in China.</title>
        <authorList>
            <person name="Lu H."/>
            <person name="Cai Z."/>
        </authorList>
    </citation>
    <scope>NUCLEOTIDE SEQUENCE</scope>
    <source>
        <strain evidence="2">JCM 30855</strain>
    </source>
</reference>
<sequence>MTEFLTLRRKIRLFIWKCRRAILLTGMVCLATTVSLLLLADEVTAPGLSDSDFWLVMLSVISAGLMLLLLISVLNE</sequence>
<keyword evidence="3" id="KW-1185">Reference proteome</keyword>
<dbReference type="Proteomes" id="UP000664654">
    <property type="component" value="Unassembled WGS sequence"/>
</dbReference>
<proteinExistence type="predicted"/>
<feature type="transmembrane region" description="Helical" evidence="1">
    <location>
        <begin position="21"/>
        <end position="40"/>
    </location>
</feature>
<accession>A0A939IQQ9</accession>
<name>A0A939IQQ9_9ALTE</name>
<dbReference type="EMBL" id="JAFKCV010000004">
    <property type="protein sequence ID" value="MBN7825314.1"/>
    <property type="molecule type" value="Genomic_DNA"/>
</dbReference>
<keyword evidence="1" id="KW-0472">Membrane</keyword>
<comment type="caution">
    <text evidence="2">The sequence shown here is derived from an EMBL/GenBank/DDBJ whole genome shotgun (WGS) entry which is preliminary data.</text>
</comment>
<protein>
    <submittedName>
        <fullName evidence="2">Uncharacterized protein</fullName>
    </submittedName>
</protein>
<feature type="transmembrane region" description="Helical" evidence="1">
    <location>
        <begin position="52"/>
        <end position="74"/>
    </location>
</feature>
<evidence type="ECO:0000313" key="3">
    <source>
        <dbReference type="Proteomes" id="UP000664654"/>
    </source>
</evidence>
<keyword evidence="1" id="KW-1133">Transmembrane helix</keyword>
<evidence type="ECO:0000256" key="1">
    <source>
        <dbReference type="SAM" id="Phobius"/>
    </source>
</evidence>
<dbReference type="AlphaFoldDB" id="A0A939IQQ9"/>
<keyword evidence="1" id="KW-0812">Transmembrane</keyword>
<gene>
    <name evidence="2" type="ORF">J0A66_08785</name>
</gene>
<organism evidence="2 3">
    <name type="scientific">Bowmanella dokdonensis</name>
    <dbReference type="NCBI Taxonomy" id="751969"/>
    <lineage>
        <taxon>Bacteria</taxon>
        <taxon>Pseudomonadati</taxon>
        <taxon>Pseudomonadota</taxon>
        <taxon>Gammaproteobacteria</taxon>
        <taxon>Alteromonadales</taxon>
        <taxon>Alteromonadaceae</taxon>
        <taxon>Bowmanella</taxon>
    </lineage>
</organism>
<evidence type="ECO:0000313" key="2">
    <source>
        <dbReference type="EMBL" id="MBN7825314.1"/>
    </source>
</evidence>
<dbReference type="RefSeq" id="WP_206573428.1">
    <property type="nucleotide sequence ID" value="NZ_JAFKCV010000004.1"/>
</dbReference>